<reference evidence="5 6" key="1">
    <citation type="journal article" date="2014" name="PLoS ONE">
        <title>How to Kill the Honey Bee Larva: Genomic Potential and Virulence Mechanisms of Paenibacillus larvae.</title>
        <authorList>
            <person name="Djukic M."/>
            <person name="Brzuszkiewicz E."/>
            <person name="Funfhaus A."/>
            <person name="Voss J."/>
            <person name="Gollnow K."/>
            <person name="Poppinga L."/>
            <person name="Liesegang H."/>
            <person name="Garcia-Gonzalez E."/>
            <person name="Genersch E."/>
            <person name="Daniel R."/>
        </authorList>
    </citation>
    <scope>NUCLEOTIDE SEQUENCE [LARGE SCALE GENOMIC DNA]</scope>
    <source>
        <strain evidence="5 6">DSM 25430</strain>
    </source>
</reference>
<keyword evidence="5" id="KW-0282">Flagellum</keyword>
<evidence type="ECO:0000256" key="2">
    <source>
        <dbReference type="ARBA" id="ARBA00022795"/>
    </source>
</evidence>
<dbReference type="GO" id="GO:0005737">
    <property type="term" value="C:cytoplasm"/>
    <property type="evidence" value="ECO:0007669"/>
    <property type="project" value="UniProtKB-SubCell"/>
</dbReference>
<dbReference type="PANTHER" id="PTHR39190">
    <property type="entry name" value="FLAGELLAR ASSEMBLY FACTOR FLIW"/>
    <property type="match status" value="1"/>
</dbReference>
<organism evidence="5 6">
    <name type="scientific">Paenibacillus larvae subsp. larvae DSM 25430</name>
    <dbReference type="NCBI Taxonomy" id="697284"/>
    <lineage>
        <taxon>Bacteria</taxon>
        <taxon>Bacillati</taxon>
        <taxon>Bacillota</taxon>
        <taxon>Bacilli</taxon>
        <taxon>Bacillales</taxon>
        <taxon>Paenibacillaceae</taxon>
        <taxon>Paenibacillus</taxon>
    </lineage>
</organism>
<dbReference type="AlphaFoldDB" id="V9W211"/>
<dbReference type="Proteomes" id="UP000029431">
    <property type="component" value="Chromosome"/>
</dbReference>
<dbReference type="HOGENOM" id="CLU_112356_0_2_9"/>
<dbReference type="Pfam" id="PF02623">
    <property type="entry name" value="FliW"/>
    <property type="match status" value="1"/>
</dbReference>
<dbReference type="PATRIC" id="fig|697284.3.peg.105"/>
<dbReference type="NCBIfam" id="NF009793">
    <property type="entry name" value="PRK13285.1-1"/>
    <property type="match status" value="1"/>
</dbReference>
<dbReference type="GO" id="GO:0044780">
    <property type="term" value="P:bacterial-type flagellum assembly"/>
    <property type="evidence" value="ECO:0007669"/>
    <property type="project" value="UniProtKB-UniRule"/>
</dbReference>
<dbReference type="EMBL" id="CP003355">
    <property type="protein sequence ID" value="AHD03989.1"/>
    <property type="molecule type" value="Genomic_DNA"/>
</dbReference>
<accession>V9W211</accession>
<protein>
    <recommendedName>
        <fullName evidence="4">Flagellar assembly factor FliW</fullName>
    </recommendedName>
</protein>
<name>V9W211_9BACL</name>
<dbReference type="InterPro" id="IPR024046">
    <property type="entry name" value="Flagellar_assmbl_FliW_dom_sf"/>
</dbReference>
<evidence type="ECO:0000313" key="5">
    <source>
        <dbReference type="EMBL" id="AHD03989.1"/>
    </source>
</evidence>
<comment type="similarity">
    <text evidence="4">Belongs to the FliW family.</text>
</comment>
<keyword evidence="5" id="KW-0969">Cilium</keyword>
<comment type="subunit">
    <text evidence="4">Interacts with translational regulator CsrA and flagellin(s).</text>
</comment>
<keyword evidence="4" id="KW-0143">Chaperone</keyword>
<keyword evidence="3 4" id="KW-0810">Translation regulation</keyword>
<dbReference type="SUPFAM" id="SSF141457">
    <property type="entry name" value="BH3618-like"/>
    <property type="match status" value="1"/>
</dbReference>
<comment type="function">
    <text evidence="4">Acts as an anti-CsrA protein, binds CsrA and prevents it from repressing translation of its target genes, one of which is flagellin. Binds to flagellin and participates in the assembly of the flagellum.</text>
</comment>
<dbReference type="PANTHER" id="PTHR39190:SF1">
    <property type="entry name" value="FLAGELLAR ASSEMBLY FACTOR FLIW"/>
    <property type="match status" value="1"/>
</dbReference>
<gene>
    <name evidence="4 5" type="primary">fliW</name>
    <name evidence="5" type="ORF">ERIC2_c01080</name>
</gene>
<dbReference type="HAMAP" id="MF_01185">
    <property type="entry name" value="FliW"/>
    <property type="match status" value="1"/>
</dbReference>
<keyword evidence="1 4" id="KW-0963">Cytoplasm</keyword>
<dbReference type="GO" id="GO:0006417">
    <property type="term" value="P:regulation of translation"/>
    <property type="evidence" value="ECO:0007669"/>
    <property type="project" value="UniProtKB-KW"/>
</dbReference>
<comment type="subcellular location">
    <subcellularLocation>
        <location evidence="4">Cytoplasm</location>
    </subcellularLocation>
</comment>
<keyword evidence="5" id="KW-0966">Cell projection</keyword>
<evidence type="ECO:0000256" key="4">
    <source>
        <dbReference type="HAMAP-Rule" id="MF_01185"/>
    </source>
</evidence>
<evidence type="ECO:0000256" key="3">
    <source>
        <dbReference type="ARBA" id="ARBA00022845"/>
    </source>
</evidence>
<dbReference type="eggNOG" id="COG1699">
    <property type="taxonomic scope" value="Bacteria"/>
</dbReference>
<dbReference type="InterPro" id="IPR003775">
    <property type="entry name" value="Flagellar_assembly_factor_FliW"/>
</dbReference>
<evidence type="ECO:0000256" key="1">
    <source>
        <dbReference type="ARBA" id="ARBA00022490"/>
    </source>
</evidence>
<keyword evidence="2 4" id="KW-1005">Bacterial flagellum biogenesis</keyword>
<dbReference type="Gene3D" id="2.30.290.10">
    <property type="entry name" value="BH3618-like"/>
    <property type="match status" value="1"/>
</dbReference>
<proteinExistence type="inferred from homology"/>
<sequence length="153" mass="17502">MPVFLETSRFGEIELEEEHIYSFAKGIPGFEEFRRYILLDMNNTPFSHLQSVENGDLALVVVDPFSFYANYEFILPDTVMQELDIEKSEQVAIRCVVTVKRRLETATVNLLAPLVFNVEKRKGKQIILHQSAYTTKHPLLPPASLTSEARKEG</sequence>
<dbReference type="KEGG" id="plv:ERIC2_c01080"/>
<evidence type="ECO:0000313" key="6">
    <source>
        <dbReference type="Proteomes" id="UP000029431"/>
    </source>
</evidence>
<keyword evidence="6" id="KW-1185">Reference proteome</keyword>